<gene>
    <name evidence="1" type="ORF">TTHERM_000481319</name>
</gene>
<reference evidence="2" key="1">
    <citation type="journal article" date="2006" name="PLoS Biol.">
        <title>Macronuclear genome sequence of the ciliate Tetrahymena thermophila, a model eukaryote.</title>
        <authorList>
            <person name="Eisen J.A."/>
            <person name="Coyne R.S."/>
            <person name="Wu M."/>
            <person name="Wu D."/>
            <person name="Thiagarajan M."/>
            <person name="Wortman J.R."/>
            <person name="Badger J.H."/>
            <person name="Ren Q."/>
            <person name="Amedeo P."/>
            <person name="Jones K.M."/>
            <person name="Tallon L.J."/>
            <person name="Delcher A.L."/>
            <person name="Salzberg S.L."/>
            <person name="Silva J.C."/>
            <person name="Haas B.J."/>
            <person name="Majoros W.H."/>
            <person name="Farzad M."/>
            <person name="Carlton J.M."/>
            <person name="Smith R.K. Jr."/>
            <person name="Garg J."/>
            <person name="Pearlman R.E."/>
            <person name="Karrer K.M."/>
            <person name="Sun L."/>
            <person name="Manning G."/>
            <person name="Elde N.C."/>
            <person name="Turkewitz A.P."/>
            <person name="Asai D.J."/>
            <person name="Wilkes D.E."/>
            <person name="Wang Y."/>
            <person name="Cai H."/>
            <person name="Collins K."/>
            <person name="Stewart B.A."/>
            <person name="Lee S.R."/>
            <person name="Wilamowska K."/>
            <person name="Weinberg Z."/>
            <person name="Ruzzo W.L."/>
            <person name="Wloga D."/>
            <person name="Gaertig J."/>
            <person name="Frankel J."/>
            <person name="Tsao C.-C."/>
            <person name="Gorovsky M.A."/>
            <person name="Keeling P.J."/>
            <person name="Waller R.F."/>
            <person name="Patron N.J."/>
            <person name="Cherry J.M."/>
            <person name="Stover N.A."/>
            <person name="Krieger C.J."/>
            <person name="del Toro C."/>
            <person name="Ryder H.F."/>
            <person name="Williamson S.C."/>
            <person name="Barbeau R.A."/>
            <person name="Hamilton E.P."/>
            <person name="Orias E."/>
        </authorList>
    </citation>
    <scope>NUCLEOTIDE SEQUENCE [LARGE SCALE GENOMIC DNA]</scope>
    <source>
        <strain evidence="2">SB210</strain>
    </source>
</reference>
<protein>
    <submittedName>
        <fullName evidence="1">Uncharacterized protein</fullName>
    </submittedName>
</protein>
<dbReference type="GeneID" id="24439203"/>
<dbReference type="Proteomes" id="UP000009168">
    <property type="component" value="Unassembled WGS sequence"/>
</dbReference>
<dbReference type="KEGG" id="tet:TTHERM_000481319"/>
<evidence type="ECO:0000313" key="2">
    <source>
        <dbReference type="Proteomes" id="UP000009168"/>
    </source>
</evidence>
<sequence>MNFAFVYVCGCLTQHEFIQQRFQLFFILLLHQRKDQLSLIQNHSQLFLCQNLSLIILLFSQYALAEATTFSFCLNIYNKQYPSSYEVKKILSFVFHQRYVENNKNKINFIFF</sequence>
<evidence type="ECO:0000313" key="1">
    <source>
        <dbReference type="EMBL" id="EWS74071.1"/>
    </source>
</evidence>
<accession>W7XHV0</accession>
<dbReference type="RefSeq" id="XP_012653404.1">
    <property type="nucleotide sequence ID" value="XM_012797950.1"/>
</dbReference>
<dbReference type="EMBL" id="GG662667">
    <property type="protein sequence ID" value="EWS74071.1"/>
    <property type="molecule type" value="Genomic_DNA"/>
</dbReference>
<proteinExistence type="predicted"/>
<keyword evidence="2" id="KW-1185">Reference proteome</keyword>
<name>W7XHV0_TETTS</name>
<organism evidence="1 2">
    <name type="scientific">Tetrahymena thermophila (strain SB210)</name>
    <dbReference type="NCBI Taxonomy" id="312017"/>
    <lineage>
        <taxon>Eukaryota</taxon>
        <taxon>Sar</taxon>
        <taxon>Alveolata</taxon>
        <taxon>Ciliophora</taxon>
        <taxon>Intramacronucleata</taxon>
        <taxon>Oligohymenophorea</taxon>
        <taxon>Hymenostomatida</taxon>
        <taxon>Tetrahymenina</taxon>
        <taxon>Tetrahymenidae</taxon>
        <taxon>Tetrahymena</taxon>
    </lineage>
</organism>
<dbReference type="InParanoid" id="W7XHV0"/>
<dbReference type="AlphaFoldDB" id="W7XHV0"/>